<dbReference type="PROSITE" id="PS51257">
    <property type="entry name" value="PROKAR_LIPOPROTEIN"/>
    <property type="match status" value="1"/>
</dbReference>
<organism evidence="1 2">
    <name type="scientific">Shewanella pneumatophori</name>
    <dbReference type="NCBI Taxonomy" id="314092"/>
    <lineage>
        <taxon>Bacteria</taxon>
        <taxon>Pseudomonadati</taxon>
        <taxon>Pseudomonadota</taxon>
        <taxon>Gammaproteobacteria</taxon>
        <taxon>Alteromonadales</taxon>
        <taxon>Shewanellaceae</taxon>
        <taxon>Shewanella</taxon>
    </lineage>
</organism>
<evidence type="ECO:0000313" key="1">
    <source>
        <dbReference type="EMBL" id="MCL1140587.1"/>
    </source>
</evidence>
<sequence>MNFKTLWLAGAVALVATACTQSPEWTLLYYPEGQVKPSVADSSEFITGYYETIEQCHAKGKGLIRLNGDADDSYLCGYQCEANEKSLSCKNVVTVQE</sequence>
<dbReference type="RefSeq" id="WP_248951584.1">
    <property type="nucleotide sequence ID" value="NZ_JAKILB010000016.1"/>
</dbReference>
<evidence type="ECO:0008006" key="3">
    <source>
        <dbReference type="Google" id="ProtNLM"/>
    </source>
</evidence>
<dbReference type="Proteomes" id="UP001139293">
    <property type="component" value="Unassembled WGS sequence"/>
</dbReference>
<name>A0A9X1ZIN3_9GAMM</name>
<proteinExistence type="predicted"/>
<keyword evidence="2" id="KW-1185">Reference proteome</keyword>
<protein>
    <recommendedName>
        <fullName evidence="3">Lipoprotein</fullName>
    </recommendedName>
</protein>
<dbReference type="AlphaFoldDB" id="A0A9X1ZIN3"/>
<dbReference type="EMBL" id="JAKILB010000016">
    <property type="protein sequence ID" value="MCL1140587.1"/>
    <property type="molecule type" value="Genomic_DNA"/>
</dbReference>
<evidence type="ECO:0000313" key="2">
    <source>
        <dbReference type="Proteomes" id="UP001139293"/>
    </source>
</evidence>
<reference evidence="1" key="1">
    <citation type="submission" date="2022-01" db="EMBL/GenBank/DDBJ databases">
        <title>Whole genome-based taxonomy of the Shewanellaceae.</title>
        <authorList>
            <person name="Martin-Rodriguez A.J."/>
        </authorList>
    </citation>
    <scope>NUCLEOTIDE SEQUENCE</scope>
    <source>
        <strain evidence="1">KCTC 23973</strain>
    </source>
</reference>
<comment type="caution">
    <text evidence="1">The sequence shown here is derived from an EMBL/GenBank/DDBJ whole genome shotgun (WGS) entry which is preliminary data.</text>
</comment>
<gene>
    <name evidence="1" type="ORF">L2740_18790</name>
</gene>
<accession>A0A9X1ZIN3</accession>